<dbReference type="PANTHER" id="PTHR10132">
    <property type="entry name" value="ALPHA-/EPSILON-SARCOGLYCAN FAMILY MEMBER"/>
    <property type="match status" value="1"/>
</dbReference>
<evidence type="ECO:0000259" key="4">
    <source>
        <dbReference type="Pfam" id="PF20989"/>
    </source>
</evidence>
<dbReference type="Pfam" id="PF20989">
    <property type="entry name" value="Sarcoglycan_2_C"/>
    <property type="match status" value="1"/>
</dbReference>
<feature type="domain" description="Sarcoglycan alpha/epsilon N-terminal" evidence="3">
    <location>
        <begin position="16"/>
        <end position="99"/>
    </location>
</feature>
<feature type="compositionally biased region" description="Pro residues" evidence="1">
    <location>
        <begin position="363"/>
        <end position="372"/>
    </location>
</feature>
<dbReference type="EMBL" id="HBUF01228273">
    <property type="protein sequence ID" value="CAG6672346.1"/>
    <property type="molecule type" value="Transcribed_RNA"/>
</dbReference>
<keyword evidence="2" id="KW-1133">Transmembrane helix</keyword>
<name>A0A8D8YKP9_9HEMI</name>
<dbReference type="InterPro" id="IPR048347">
    <property type="entry name" value="Sarcoglycan_C"/>
</dbReference>
<protein>
    <submittedName>
        <fullName evidence="5">Epsilon-sarcoglycan</fullName>
    </submittedName>
</protein>
<feature type="transmembrane region" description="Helical" evidence="2">
    <location>
        <begin position="280"/>
        <end position="303"/>
    </location>
</feature>
<dbReference type="GO" id="GO:0016012">
    <property type="term" value="C:sarcoglycan complex"/>
    <property type="evidence" value="ECO:0007669"/>
    <property type="project" value="InterPro"/>
</dbReference>
<feature type="domain" description="Sarcoglycan alpha/epsilon second" evidence="4">
    <location>
        <begin position="109"/>
        <end position="235"/>
    </location>
</feature>
<evidence type="ECO:0000259" key="3">
    <source>
        <dbReference type="Pfam" id="PF05510"/>
    </source>
</evidence>
<dbReference type="EMBL" id="HBUF01228274">
    <property type="protein sequence ID" value="CAG6672347.1"/>
    <property type="molecule type" value="Transcribed_RNA"/>
</dbReference>
<feature type="region of interest" description="Disordered" evidence="1">
    <location>
        <begin position="341"/>
        <end position="372"/>
    </location>
</feature>
<dbReference type="Pfam" id="PF05510">
    <property type="entry name" value="Sarcoglycan_2"/>
    <property type="match status" value="1"/>
</dbReference>
<evidence type="ECO:0000313" key="5">
    <source>
        <dbReference type="EMBL" id="CAG6730201.1"/>
    </source>
</evidence>
<keyword evidence="2" id="KW-0472">Membrane</keyword>
<evidence type="ECO:0000256" key="2">
    <source>
        <dbReference type="SAM" id="Phobius"/>
    </source>
</evidence>
<evidence type="ECO:0000256" key="1">
    <source>
        <dbReference type="SAM" id="MobiDB-lite"/>
    </source>
</evidence>
<accession>A0A8D8YKP9</accession>
<dbReference type="InterPro" id="IPR048346">
    <property type="entry name" value="Sarcoglycan_N"/>
</dbReference>
<organism evidence="5">
    <name type="scientific">Cacopsylla melanoneura</name>
    <dbReference type="NCBI Taxonomy" id="428564"/>
    <lineage>
        <taxon>Eukaryota</taxon>
        <taxon>Metazoa</taxon>
        <taxon>Ecdysozoa</taxon>
        <taxon>Arthropoda</taxon>
        <taxon>Hexapoda</taxon>
        <taxon>Insecta</taxon>
        <taxon>Pterygota</taxon>
        <taxon>Neoptera</taxon>
        <taxon>Paraneoptera</taxon>
        <taxon>Hemiptera</taxon>
        <taxon>Sternorrhyncha</taxon>
        <taxon>Psylloidea</taxon>
        <taxon>Psyllidae</taxon>
        <taxon>Psyllinae</taxon>
        <taxon>Cacopsylla</taxon>
    </lineage>
</organism>
<dbReference type="InterPro" id="IPR008908">
    <property type="entry name" value="Sarcoglycan_alpha/epsilon"/>
</dbReference>
<reference evidence="5" key="1">
    <citation type="submission" date="2021-05" db="EMBL/GenBank/DDBJ databases">
        <authorList>
            <person name="Alioto T."/>
            <person name="Alioto T."/>
            <person name="Gomez Garrido J."/>
        </authorList>
    </citation>
    <scope>NUCLEOTIDE SEQUENCE</scope>
</reference>
<keyword evidence="2" id="KW-0812">Transmembrane</keyword>
<dbReference type="AlphaFoldDB" id="A0A8D8YKP9"/>
<dbReference type="EMBL" id="HBUF01380900">
    <property type="protein sequence ID" value="CAG6730201.1"/>
    <property type="molecule type" value="Transcribed_RNA"/>
</dbReference>
<dbReference type="EMBL" id="HBUF01028076">
    <property type="protein sequence ID" value="CAG6613605.1"/>
    <property type="molecule type" value="Transcribed_RNA"/>
</dbReference>
<dbReference type="PANTHER" id="PTHR10132:SF14">
    <property type="entry name" value="SARCOGLYCAN ALPHA, ISOFORM C"/>
    <property type="match status" value="1"/>
</dbReference>
<proteinExistence type="predicted"/>
<sequence>MNTSSIVFNGTVLATQVLIVSISPALFNWSHPEDNNEYLFRPSLLSAPDLPSWMSYLDSKAYDQGFIYGVPPVNMSKITLEIDGLSRIDYTSKRIMYEIDVIDKQVPPVENEVQIKISNVNVDDMLDRNGTRLHELEDIFRNSIWPESDNDLRTTFIKSATQMGERLPLNPETPVGVVIWLGSSVNFSSILEKLEYETRPLRKLTHCPREFKRTTLDKTFRTWNFILDWCSFRLMNKKRIAEETDKINKKKVSNPGLLSTKWNSSLHSYQVPDRNYWLDFVYVSAIPAFILIVLGAFLVYIFYEIDETSHEVRSGHENRPAMEEDLAQYASPEPLRSLSLLRDIPDTPSRASPAPSSHKFRPDPPPYSSSKE</sequence>
<dbReference type="EMBL" id="HBUF01380903">
    <property type="protein sequence ID" value="CAG6730204.1"/>
    <property type="molecule type" value="Transcribed_RNA"/>
</dbReference>